<accession>A0ABS1CAL1</accession>
<evidence type="ECO:0000256" key="3">
    <source>
        <dbReference type="ARBA" id="ARBA00022741"/>
    </source>
</evidence>
<evidence type="ECO:0000256" key="1">
    <source>
        <dbReference type="ARBA" id="ARBA00007921"/>
    </source>
</evidence>
<keyword evidence="4 6" id="KW-0694">RNA-binding</keyword>
<dbReference type="Proteomes" id="UP000823123">
    <property type="component" value="Unassembled WGS sequence"/>
</dbReference>
<keyword evidence="3 6" id="KW-0547">Nucleotide-binding</keyword>
<comment type="caution">
    <text evidence="6">Lacks conserved residue(s) required for the propagation of feature annotation.</text>
</comment>
<dbReference type="NCBIfam" id="NF000908">
    <property type="entry name" value="PRK00089.1"/>
    <property type="match status" value="1"/>
</dbReference>
<sequence>MESIKSGFVSIIGRSNVGKSTLLNRIIGEKISIISNKPQTTRTNLKLIYNSLDSQIIFVDTPGVQNPKNKLGEFMLKEARTSLKDVDLILYMVDTNFEIGELDSSIIEMLKKINLPKLCIVNKIDTLNTEELSKLITKYEDMKLFDNIVPISASEGTNVYNLINEIKSFLPYGPKYYSDDMITDQTEREIVGEIIREKTLNLLRDEIPHGINILIEKFSIRKNKPIIDIDATICVEKKSHKGMVIGKNGAMILKIGKSARMDIEKFLDSKVNLKLFVKIDDDWRNKSFKVKEFGYFKK</sequence>
<dbReference type="Gene3D" id="3.30.300.20">
    <property type="match status" value="1"/>
</dbReference>
<feature type="region of interest" description="G5" evidence="7">
    <location>
        <begin position="151"/>
        <end position="153"/>
    </location>
</feature>
<dbReference type="Pfam" id="PF01926">
    <property type="entry name" value="MMR_HSR1"/>
    <property type="match status" value="1"/>
</dbReference>
<dbReference type="PROSITE" id="PS50823">
    <property type="entry name" value="KH_TYPE_2"/>
    <property type="match status" value="1"/>
</dbReference>
<feature type="region of interest" description="G1" evidence="7">
    <location>
        <begin position="13"/>
        <end position="20"/>
    </location>
</feature>
<keyword evidence="6" id="KW-0699">rRNA-binding</keyword>
<dbReference type="InterPro" id="IPR005662">
    <property type="entry name" value="GTPase_Era-like"/>
</dbReference>
<dbReference type="RefSeq" id="WP_201275934.1">
    <property type="nucleotide sequence ID" value="NZ_JACVDA010000023.1"/>
</dbReference>
<evidence type="ECO:0000256" key="7">
    <source>
        <dbReference type="PROSITE-ProRule" id="PRU01050"/>
    </source>
</evidence>
<feature type="region of interest" description="G4" evidence="7">
    <location>
        <begin position="122"/>
        <end position="125"/>
    </location>
</feature>
<keyword evidence="6" id="KW-1003">Cell membrane</keyword>
<feature type="binding site" evidence="6">
    <location>
        <begin position="122"/>
        <end position="125"/>
    </location>
    <ligand>
        <name>GTP</name>
        <dbReference type="ChEBI" id="CHEBI:37565"/>
    </ligand>
</feature>
<dbReference type="SUPFAM" id="SSF54814">
    <property type="entry name" value="Prokaryotic type KH domain (KH-domain type II)"/>
    <property type="match status" value="1"/>
</dbReference>
<dbReference type="Gene3D" id="3.40.50.300">
    <property type="entry name" value="P-loop containing nucleotide triphosphate hydrolases"/>
    <property type="match status" value="1"/>
</dbReference>
<keyword evidence="6" id="KW-0963">Cytoplasm</keyword>
<feature type="domain" description="KH type-2" evidence="9">
    <location>
        <begin position="203"/>
        <end position="281"/>
    </location>
</feature>
<evidence type="ECO:0000256" key="4">
    <source>
        <dbReference type="ARBA" id="ARBA00022884"/>
    </source>
</evidence>
<dbReference type="NCBIfam" id="TIGR00231">
    <property type="entry name" value="small_GTP"/>
    <property type="match status" value="1"/>
</dbReference>
<comment type="similarity">
    <text evidence="1 6 7 8">Belongs to the TRAFAC class TrmE-Era-EngA-EngB-Septin-like GTPase superfamily. Era GTPase family.</text>
</comment>
<dbReference type="PANTHER" id="PTHR42698:SF1">
    <property type="entry name" value="GTPASE ERA, MITOCHONDRIAL"/>
    <property type="match status" value="1"/>
</dbReference>
<evidence type="ECO:0000256" key="5">
    <source>
        <dbReference type="ARBA" id="ARBA00023134"/>
    </source>
</evidence>
<feature type="region of interest" description="G2" evidence="7">
    <location>
        <begin position="39"/>
        <end position="43"/>
    </location>
</feature>
<dbReference type="NCBIfam" id="TIGR00436">
    <property type="entry name" value="era"/>
    <property type="match status" value="1"/>
</dbReference>
<keyword evidence="5 6" id="KW-0342">GTP-binding</keyword>
<evidence type="ECO:0000259" key="9">
    <source>
        <dbReference type="PROSITE" id="PS50823"/>
    </source>
</evidence>
<dbReference type="InterPro" id="IPR015946">
    <property type="entry name" value="KH_dom-like_a/b"/>
</dbReference>
<comment type="subcellular location">
    <subcellularLocation>
        <location evidence="6">Cytoplasm</location>
    </subcellularLocation>
    <subcellularLocation>
        <location evidence="6">Cell membrane</location>
        <topology evidence="6">Peripheral membrane protein</topology>
    </subcellularLocation>
</comment>
<comment type="subunit">
    <text evidence="6">Monomer.</text>
</comment>
<evidence type="ECO:0000313" key="12">
    <source>
        <dbReference type="Proteomes" id="UP000823123"/>
    </source>
</evidence>
<dbReference type="Pfam" id="PF07650">
    <property type="entry name" value="KH_2"/>
    <property type="match status" value="1"/>
</dbReference>
<dbReference type="InterPro" id="IPR027417">
    <property type="entry name" value="P-loop_NTPase"/>
</dbReference>
<name>A0ABS1CAL1_9FIRM</name>
<comment type="caution">
    <text evidence="11">The sequence shown here is derived from an EMBL/GenBank/DDBJ whole genome shotgun (WGS) entry which is preliminary data.</text>
</comment>
<gene>
    <name evidence="6 11" type="primary">era</name>
    <name evidence="11" type="ORF">IBJ83_07175</name>
</gene>
<dbReference type="HAMAP" id="MF_00367">
    <property type="entry name" value="GTPase_Era"/>
    <property type="match status" value="1"/>
</dbReference>
<keyword evidence="6" id="KW-0690">Ribosome biogenesis</keyword>
<reference evidence="11 12" key="1">
    <citation type="submission" date="2020-09" db="EMBL/GenBank/DDBJ databases">
        <title>Parvimonas S3374 sp. nov.</title>
        <authorList>
            <person name="Buhl M."/>
        </authorList>
    </citation>
    <scope>NUCLEOTIDE SEQUENCE [LARGE SCALE GENOMIC DNA]</scope>
    <source>
        <strain evidence="11 12">S3374</strain>
    </source>
</reference>
<organism evidence="11 12">
    <name type="scientific">Parvimonas parva</name>
    <dbReference type="NCBI Taxonomy" id="2769485"/>
    <lineage>
        <taxon>Bacteria</taxon>
        <taxon>Bacillati</taxon>
        <taxon>Bacillota</taxon>
        <taxon>Tissierellia</taxon>
        <taxon>Tissierellales</taxon>
        <taxon>Peptoniphilaceae</taxon>
        <taxon>Parvimonas</taxon>
    </lineage>
</organism>
<feature type="binding site" evidence="6">
    <location>
        <begin position="60"/>
        <end position="64"/>
    </location>
    <ligand>
        <name>GTP</name>
        <dbReference type="ChEBI" id="CHEBI:37565"/>
    </ligand>
</feature>
<dbReference type="InterPro" id="IPR005225">
    <property type="entry name" value="Small_GTP-bd"/>
</dbReference>
<evidence type="ECO:0000256" key="2">
    <source>
        <dbReference type="ARBA" id="ARBA00020484"/>
    </source>
</evidence>
<dbReference type="PANTHER" id="PTHR42698">
    <property type="entry name" value="GTPASE ERA"/>
    <property type="match status" value="1"/>
</dbReference>
<dbReference type="InterPro" id="IPR004044">
    <property type="entry name" value="KH_dom_type_2"/>
</dbReference>
<dbReference type="CDD" id="cd04163">
    <property type="entry name" value="Era"/>
    <property type="match status" value="1"/>
</dbReference>
<dbReference type="EMBL" id="JACVDA010000023">
    <property type="protein sequence ID" value="MBK1469081.1"/>
    <property type="molecule type" value="Genomic_DNA"/>
</dbReference>
<dbReference type="SUPFAM" id="SSF52540">
    <property type="entry name" value="P-loop containing nucleoside triphosphate hydrolases"/>
    <property type="match status" value="1"/>
</dbReference>
<dbReference type="CDD" id="cd22534">
    <property type="entry name" value="KH-II_Era"/>
    <property type="match status" value="1"/>
</dbReference>
<feature type="region of interest" description="G3" evidence="7">
    <location>
        <begin position="60"/>
        <end position="63"/>
    </location>
</feature>
<dbReference type="InterPro" id="IPR006073">
    <property type="entry name" value="GTP-bd"/>
</dbReference>
<keyword evidence="12" id="KW-1185">Reference proteome</keyword>
<proteinExistence type="inferred from homology"/>
<dbReference type="InterPro" id="IPR009019">
    <property type="entry name" value="KH_sf_prok-type"/>
</dbReference>
<dbReference type="InterPro" id="IPR030388">
    <property type="entry name" value="G_ERA_dom"/>
</dbReference>
<comment type="function">
    <text evidence="6">An essential GTPase that binds both GDP and GTP, with rapid nucleotide exchange. Plays a role in 16S rRNA processing and 30S ribosomal subunit biogenesis and possibly also in cell cycle regulation and energy metabolism.</text>
</comment>
<evidence type="ECO:0000256" key="6">
    <source>
        <dbReference type="HAMAP-Rule" id="MF_00367"/>
    </source>
</evidence>
<evidence type="ECO:0000259" key="10">
    <source>
        <dbReference type="PROSITE" id="PS51713"/>
    </source>
</evidence>
<keyword evidence="6" id="KW-0472">Membrane</keyword>
<evidence type="ECO:0000256" key="8">
    <source>
        <dbReference type="RuleBase" id="RU003761"/>
    </source>
</evidence>
<feature type="domain" description="Era-type G" evidence="10">
    <location>
        <begin position="5"/>
        <end position="172"/>
    </location>
</feature>
<dbReference type="PROSITE" id="PS51713">
    <property type="entry name" value="G_ERA"/>
    <property type="match status" value="1"/>
</dbReference>
<evidence type="ECO:0000313" key="11">
    <source>
        <dbReference type="EMBL" id="MBK1469081.1"/>
    </source>
</evidence>
<protein>
    <recommendedName>
        <fullName evidence="2 6">GTPase Era</fullName>
    </recommendedName>
</protein>